<feature type="domain" description="Reverse transcriptase zinc-binding" evidence="1">
    <location>
        <begin position="37"/>
        <end position="130"/>
    </location>
</feature>
<sequence>MVESIFPNVAQQIYLIKPSLLNAEDTYCWYKTKTGIYSVRSGYYALREANDRQQVPHPQITSFKCQKHVWREDTSPKQKLYLWKMARGALPLGEELQRRGINVPGLRPHCLEPENALHLFFDCPFARQVWDLAPLSVTPNFDNVMTLHEAFTIMAALICLPPTGIVSGSGKGHTLSPGVGWDTSYRPPTCTEIPPTRSSSFSQDRCGLVQHGCSLGCKRP</sequence>
<protein>
    <recommendedName>
        <fullName evidence="1">Reverse transcriptase zinc-binding domain-containing protein</fullName>
    </recommendedName>
</protein>
<dbReference type="Proteomes" id="UP000824890">
    <property type="component" value="Unassembled WGS sequence"/>
</dbReference>
<reference evidence="2 3" key="1">
    <citation type="submission" date="2021-05" db="EMBL/GenBank/DDBJ databases">
        <title>Genome Assembly of Synthetic Allotetraploid Brassica napus Reveals Homoeologous Exchanges between Subgenomes.</title>
        <authorList>
            <person name="Davis J.T."/>
        </authorList>
    </citation>
    <scope>NUCLEOTIDE SEQUENCE [LARGE SCALE GENOMIC DNA]</scope>
    <source>
        <strain evidence="3">cv. Da-Ae</strain>
        <tissue evidence="2">Seedling</tissue>
    </source>
</reference>
<evidence type="ECO:0000313" key="2">
    <source>
        <dbReference type="EMBL" id="KAH0906064.1"/>
    </source>
</evidence>
<evidence type="ECO:0000313" key="3">
    <source>
        <dbReference type="Proteomes" id="UP000824890"/>
    </source>
</evidence>
<evidence type="ECO:0000259" key="1">
    <source>
        <dbReference type="Pfam" id="PF13966"/>
    </source>
</evidence>
<dbReference type="EMBL" id="JAGKQM010000010">
    <property type="protein sequence ID" value="KAH0906064.1"/>
    <property type="molecule type" value="Genomic_DNA"/>
</dbReference>
<proteinExistence type="predicted"/>
<name>A0ABQ8BMM4_BRANA</name>
<keyword evidence="3" id="KW-1185">Reference proteome</keyword>
<comment type="caution">
    <text evidence="2">The sequence shown here is derived from an EMBL/GenBank/DDBJ whole genome shotgun (WGS) entry which is preliminary data.</text>
</comment>
<organism evidence="2 3">
    <name type="scientific">Brassica napus</name>
    <name type="common">Rape</name>
    <dbReference type="NCBI Taxonomy" id="3708"/>
    <lineage>
        <taxon>Eukaryota</taxon>
        <taxon>Viridiplantae</taxon>
        <taxon>Streptophyta</taxon>
        <taxon>Embryophyta</taxon>
        <taxon>Tracheophyta</taxon>
        <taxon>Spermatophyta</taxon>
        <taxon>Magnoliopsida</taxon>
        <taxon>eudicotyledons</taxon>
        <taxon>Gunneridae</taxon>
        <taxon>Pentapetalae</taxon>
        <taxon>rosids</taxon>
        <taxon>malvids</taxon>
        <taxon>Brassicales</taxon>
        <taxon>Brassicaceae</taxon>
        <taxon>Brassiceae</taxon>
        <taxon>Brassica</taxon>
    </lineage>
</organism>
<dbReference type="InterPro" id="IPR026960">
    <property type="entry name" value="RVT-Znf"/>
</dbReference>
<accession>A0ABQ8BMM4</accession>
<dbReference type="Pfam" id="PF13966">
    <property type="entry name" value="zf-RVT"/>
    <property type="match status" value="1"/>
</dbReference>
<gene>
    <name evidence="2" type="ORF">HID58_037891</name>
</gene>